<dbReference type="AlphaFoldDB" id="A0A3E0E3H1"/>
<comment type="caution">
    <text evidence="9">The sequence shown here is derived from an EMBL/GenBank/DDBJ whole genome shotgun (WGS) entry which is preliminary data.</text>
</comment>
<dbReference type="InterPro" id="IPR023090">
    <property type="entry name" value="UPF0702_alpha/beta_dom_sf"/>
</dbReference>
<feature type="domain" description="YetF C-terminal" evidence="8">
    <location>
        <begin position="88"/>
        <end position="161"/>
    </location>
</feature>
<protein>
    <submittedName>
        <fullName evidence="9">Uncharacterized protein DUF421</fullName>
    </submittedName>
</protein>
<evidence type="ECO:0000256" key="4">
    <source>
        <dbReference type="ARBA" id="ARBA00022692"/>
    </source>
</evidence>
<evidence type="ECO:0000256" key="6">
    <source>
        <dbReference type="ARBA" id="ARBA00023136"/>
    </source>
</evidence>
<dbReference type="EMBL" id="QUNF01000002">
    <property type="protein sequence ID" value="REG92778.1"/>
    <property type="molecule type" value="Genomic_DNA"/>
</dbReference>
<evidence type="ECO:0000256" key="2">
    <source>
        <dbReference type="ARBA" id="ARBA00006448"/>
    </source>
</evidence>
<keyword evidence="10" id="KW-1185">Reference proteome</keyword>
<dbReference type="Pfam" id="PF04239">
    <property type="entry name" value="DUF421"/>
    <property type="match status" value="1"/>
</dbReference>
<evidence type="ECO:0000313" key="10">
    <source>
        <dbReference type="Proteomes" id="UP000256405"/>
    </source>
</evidence>
<reference evidence="9 10" key="1">
    <citation type="submission" date="2018-08" db="EMBL/GenBank/DDBJ databases">
        <title>Genomic Encyclopedia of Archaeal and Bacterial Type Strains, Phase II (KMG-II): from individual species to whole genera.</title>
        <authorList>
            <person name="Goeker M."/>
        </authorList>
    </citation>
    <scope>NUCLEOTIDE SEQUENCE [LARGE SCALE GENOMIC DNA]</scope>
    <source>
        <strain evidence="9 10">DSM 15986</strain>
    </source>
</reference>
<feature type="transmembrane region" description="Helical" evidence="7">
    <location>
        <begin position="12"/>
        <end position="33"/>
    </location>
</feature>
<comment type="subcellular location">
    <subcellularLocation>
        <location evidence="1">Cell membrane</location>
        <topology evidence="1">Multi-pass membrane protein</topology>
    </subcellularLocation>
</comment>
<evidence type="ECO:0000256" key="1">
    <source>
        <dbReference type="ARBA" id="ARBA00004651"/>
    </source>
</evidence>
<proteinExistence type="inferred from homology"/>
<comment type="similarity">
    <text evidence="2">Belongs to the UPF0702 family.</text>
</comment>
<dbReference type="PANTHER" id="PTHR34582">
    <property type="entry name" value="UPF0702 TRANSMEMBRANE PROTEIN YCAP"/>
    <property type="match status" value="1"/>
</dbReference>
<keyword evidence="3" id="KW-1003">Cell membrane</keyword>
<feature type="transmembrane region" description="Helical" evidence="7">
    <location>
        <begin position="40"/>
        <end position="59"/>
    </location>
</feature>
<dbReference type="PANTHER" id="PTHR34582:SF6">
    <property type="entry name" value="UPF0702 TRANSMEMBRANE PROTEIN YCAP"/>
    <property type="match status" value="1"/>
</dbReference>
<keyword evidence="6 7" id="KW-0472">Membrane</keyword>
<dbReference type="OrthoDB" id="9793799at2"/>
<dbReference type="GO" id="GO:0005886">
    <property type="term" value="C:plasma membrane"/>
    <property type="evidence" value="ECO:0007669"/>
    <property type="project" value="UniProtKB-SubCell"/>
</dbReference>
<evidence type="ECO:0000256" key="7">
    <source>
        <dbReference type="SAM" id="Phobius"/>
    </source>
</evidence>
<dbReference type="Gene3D" id="3.30.240.20">
    <property type="entry name" value="bsu07140 like domains"/>
    <property type="match status" value="1"/>
</dbReference>
<accession>A0A3E0E3H1</accession>
<dbReference type="Proteomes" id="UP000256405">
    <property type="component" value="Unassembled WGS sequence"/>
</dbReference>
<dbReference type="RefSeq" id="WP_086539829.1">
    <property type="nucleotide sequence ID" value="NZ_MSSW01000003.1"/>
</dbReference>
<keyword evidence="5 7" id="KW-1133">Transmembrane helix</keyword>
<keyword evidence="4 7" id="KW-0812">Transmembrane</keyword>
<feature type="transmembrane region" description="Helical" evidence="7">
    <location>
        <begin position="65"/>
        <end position="85"/>
    </location>
</feature>
<evidence type="ECO:0000256" key="5">
    <source>
        <dbReference type="ARBA" id="ARBA00022989"/>
    </source>
</evidence>
<sequence>MNWIYSPEDPLLQTLIGCVIVFFVIIILTRLIGLRSFAKFTAYDFAFTIAIGSIISSTLTSSTSLAHGFIAIFGLLLLTFTFSHLQRKFPFLSKLISNAPLLLMDGNKILDQNLKYARIEKEQLISKLREANVLNFDQVLAVVLESTGDISVLHAGDGKQNEKFDKSLLSGVRRKP</sequence>
<evidence type="ECO:0000313" key="9">
    <source>
        <dbReference type="EMBL" id="REG92778.1"/>
    </source>
</evidence>
<name>A0A3E0E3H1_9BACT</name>
<dbReference type="InterPro" id="IPR007353">
    <property type="entry name" value="DUF421"/>
</dbReference>
<evidence type="ECO:0000256" key="3">
    <source>
        <dbReference type="ARBA" id="ARBA00022475"/>
    </source>
</evidence>
<organism evidence="9 10">
    <name type="scientific">Algoriphagus antarcticus</name>
    <dbReference type="NCBI Taxonomy" id="238540"/>
    <lineage>
        <taxon>Bacteria</taxon>
        <taxon>Pseudomonadati</taxon>
        <taxon>Bacteroidota</taxon>
        <taxon>Cytophagia</taxon>
        <taxon>Cytophagales</taxon>
        <taxon>Cyclobacteriaceae</taxon>
        <taxon>Algoriphagus</taxon>
    </lineage>
</organism>
<gene>
    <name evidence="9" type="ORF">C8N25_102181</name>
</gene>
<evidence type="ECO:0000259" key="8">
    <source>
        <dbReference type="Pfam" id="PF04239"/>
    </source>
</evidence>